<comment type="caution">
    <text evidence="2">The sequence shown here is derived from an EMBL/GenBank/DDBJ whole genome shotgun (WGS) entry which is preliminary data.</text>
</comment>
<dbReference type="EMBL" id="JANPWB010000001">
    <property type="protein sequence ID" value="KAJ1215395.1"/>
    <property type="molecule type" value="Genomic_DNA"/>
</dbReference>
<evidence type="ECO:0000256" key="1">
    <source>
        <dbReference type="SAM" id="MobiDB-lite"/>
    </source>
</evidence>
<reference evidence="2" key="1">
    <citation type="journal article" date="2022" name="bioRxiv">
        <title>Sequencing and chromosome-scale assembly of the giantPleurodeles waltlgenome.</title>
        <authorList>
            <person name="Brown T."/>
            <person name="Elewa A."/>
            <person name="Iarovenko S."/>
            <person name="Subramanian E."/>
            <person name="Araus A.J."/>
            <person name="Petzold A."/>
            <person name="Susuki M."/>
            <person name="Suzuki K.-i.T."/>
            <person name="Hayashi T."/>
            <person name="Toyoda A."/>
            <person name="Oliveira C."/>
            <person name="Osipova E."/>
            <person name="Leigh N.D."/>
            <person name="Simon A."/>
            <person name="Yun M.H."/>
        </authorList>
    </citation>
    <scope>NUCLEOTIDE SEQUENCE</scope>
    <source>
        <strain evidence="2">20211129_DDA</strain>
        <tissue evidence="2">Liver</tissue>
    </source>
</reference>
<keyword evidence="3" id="KW-1185">Reference proteome</keyword>
<evidence type="ECO:0000313" key="3">
    <source>
        <dbReference type="Proteomes" id="UP001066276"/>
    </source>
</evidence>
<feature type="compositionally biased region" description="Basic and acidic residues" evidence="1">
    <location>
        <begin position="48"/>
        <end position="59"/>
    </location>
</feature>
<gene>
    <name evidence="2" type="ORF">NDU88_003004</name>
</gene>
<sequence>MLSSVAQGAWLTWRLERTHYPSSARGPPLIDEKWASLQPSAHGNRLHRGNECLRSRPTPDPRIVGA</sequence>
<feature type="region of interest" description="Disordered" evidence="1">
    <location>
        <begin position="40"/>
        <end position="66"/>
    </location>
</feature>
<dbReference type="Proteomes" id="UP001066276">
    <property type="component" value="Chromosome 1_1"/>
</dbReference>
<evidence type="ECO:0000313" key="2">
    <source>
        <dbReference type="EMBL" id="KAJ1215395.1"/>
    </source>
</evidence>
<organism evidence="2 3">
    <name type="scientific">Pleurodeles waltl</name>
    <name type="common">Iberian ribbed newt</name>
    <dbReference type="NCBI Taxonomy" id="8319"/>
    <lineage>
        <taxon>Eukaryota</taxon>
        <taxon>Metazoa</taxon>
        <taxon>Chordata</taxon>
        <taxon>Craniata</taxon>
        <taxon>Vertebrata</taxon>
        <taxon>Euteleostomi</taxon>
        <taxon>Amphibia</taxon>
        <taxon>Batrachia</taxon>
        <taxon>Caudata</taxon>
        <taxon>Salamandroidea</taxon>
        <taxon>Salamandridae</taxon>
        <taxon>Pleurodelinae</taxon>
        <taxon>Pleurodeles</taxon>
    </lineage>
</organism>
<protein>
    <submittedName>
        <fullName evidence="2">Uncharacterized protein</fullName>
    </submittedName>
</protein>
<proteinExistence type="predicted"/>
<accession>A0AAV7WRJ6</accession>
<name>A0AAV7WRJ6_PLEWA</name>
<dbReference type="AlphaFoldDB" id="A0AAV7WRJ6"/>